<reference evidence="1" key="1">
    <citation type="submission" date="2019-08" db="EMBL/GenBank/DDBJ databases">
        <title>Genome sequence of Clostridiales bacterium MT110.</title>
        <authorList>
            <person name="Cao J."/>
        </authorList>
    </citation>
    <scope>NUCLEOTIDE SEQUENCE</scope>
    <source>
        <strain evidence="1">MT110</strain>
    </source>
</reference>
<organism evidence="1 2">
    <name type="scientific">Anoxybacterium hadale</name>
    <dbReference type="NCBI Taxonomy" id="3408580"/>
    <lineage>
        <taxon>Bacteria</taxon>
        <taxon>Bacillati</taxon>
        <taxon>Bacillota</taxon>
        <taxon>Clostridia</taxon>
        <taxon>Peptostreptococcales</taxon>
        <taxon>Anaerovoracaceae</taxon>
        <taxon>Anoxybacterium</taxon>
    </lineage>
</organism>
<keyword evidence="2" id="KW-1185">Reference proteome</keyword>
<dbReference type="EMBL" id="CP042469">
    <property type="protein sequence ID" value="QOX61882.1"/>
    <property type="molecule type" value="Genomic_DNA"/>
</dbReference>
<evidence type="ECO:0000313" key="2">
    <source>
        <dbReference type="Proteomes" id="UP000594014"/>
    </source>
</evidence>
<keyword evidence="1" id="KW-0378">Hydrolase</keyword>
<name>A0ACD1A666_9FIRM</name>
<gene>
    <name evidence="1" type="ORF">FRZ06_00180</name>
</gene>
<sequence>MEAIMKSMITDKNLYRQKAKELVAQMTLSEKAGLCSGSDCWNLKELERLGLPSITMMDGPHGLRKQIGVTDNLGIGDSVPSVCFPTASALACSFDRELACSVGRAMGEECVQEEVAVILGPGVNQKRSPLCGRNFEYFSEDPILSGELAASMIQGIQSTGTGASLKHFAVNNQEKRRMSVNAVVDERTLRETYLRAFEIAVKKGKPYTVMCSYNRLNGTYCSENKYLMTDILREEWGFDGVVVSDWGAVHDRVLGIKAGLDIEMPGNQGFNDRKLVAAIVKTGPSKGHLSQTTENQKPSLEGLSPTTENQKLSLEDLNRAAERVSELILRSMSEKKTDGGCDLEKHHQLAIRAAEQSSVLLKNDENLLPGNKNQKAAVIGAFAKTPRYQGAGSSKINPIKIETPWDAFMESGLNAEYSPGYSLLWNKSKGSFLKQTQIKEGANKRSKENTFRQSEQDAFIQNACAAAAGKDIVYLFAGLPEGYESEGFDRTDMHLPEEQNRLIEAVSACNPNVVVILMGGAPMELPWIGKVKSVLLAYLGGEGVGKAVVNLLLGIEVPCGKLAETWPLKLEDCPSYHYFPGGRLTVEHRESIYVGYRYYEKAERPVLFPFGHGLSYVDFTYSNLETDRKTCRFGEMLNLTFSVTNQGNRAARETVLIFAVHENEVVFLPKKELKEFVKIHLNPGETKQISIALDTAVFGYYNTLIKDWYAPSGTYQILIGPSSKGCPLTAEIHMRSPNLPQPDLRQRAPSYYRLPKNEMIIPTQEFEALYGRTLPIGDNRVSRPYTMEHTIEDIRHTAIGKIMNWYADRLAREAARAEEGQEGMMAATFKEMPFFSIVASDEKIISERMMEGILDLLNGHNIRGLWKLLNKE</sequence>
<proteinExistence type="predicted"/>
<protein>
    <submittedName>
        <fullName evidence="1">Glycosyl hydrolase</fullName>
    </submittedName>
</protein>
<accession>A0ACD1A666</accession>
<dbReference type="Proteomes" id="UP000594014">
    <property type="component" value="Chromosome"/>
</dbReference>
<evidence type="ECO:0000313" key="1">
    <source>
        <dbReference type="EMBL" id="QOX61882.1"/>
    </source>
</evidence>